<gene>
    <name evidence="2" type="ORF">CAMPLR22A2D_LOCUS1694</name>
</gene>
<name>A0A7H4LEQ1_WHEAT</name>
<accession>A0A7H4LEQ1</accession>
<evidence type="ECO:0000259" key="1">
    <source>
        <dbReference type="PROSITE" id="PS50878"/>
    </source>
</evidence>
<dbReference type="Proteomes" id="UP000280104">
    <property type="component" value="Chromosome II"/>
</dbReference>
<dbReference type="PROSITE" id="PS50878">
    <property type="entry name" value="RT_POL"/>
    <property type="match status" value="1"/>
</dbReference>
<sequence>MTDEVIRDIQVDVPWCMLFADDVVLVNDSQPGANRKLELWRKTLEPKGFRLTRTKTEYMGCGFSTTRDEEEQVSLDGQVILQKDTLRYLGSTGMVIQMKMRAIESKPDE</sequence>
<dbReference type="InterPro" id="IPR000477">
    <property type="entry name" value="RT_dom"/>
</dbReference>
<protein>
    <recommendedName>
        <fullName evidence="1">Reverse transcriptase domain-containing protein</fullName>
    </recommendedName>
</protein>
<organism evidence="2 3">
    <name type="scientific">Triticum aestivum</name>
    <name type="common">Wheat</name>
    <dbReference type="NCBI Taxonomy" id="4565"/>
    <lineage>
        <taxon>Eukaryota</taxon>
        <taxon>Viridiplantae</taxon>
        <taxon>Streptophyta</taxon>
        <taxon>Embryophyta</taxon>
        <taxon>Tracheophyta</taxon>
        <taxon>Spermatophyta</taxon>
        <taxon>Magnoliopsida</taxon>
        <taxon>Liliopsida</taxon>
        <taxon>Poales</taxon>
        <taxon>Poaceae</taxon>
        <taxon>BOP clade</taxon>
        <taxon>Pooideae</taxon>
        <taxon>Triticodae</taxon>
        <taxon>Triticeae</taxon>
        <taxon>Triticinae</taxon>
        <taxon>Triticum</taxon>
    </lineage>
</organism>
<dbReference type="EMBL" id="LS480641">
    <property type="protein sequence ID" value="SPT17089.1"/>
    <property type="molecule type" value="Genomic_DNA"/>
</dbReference>
<proteinExistence type="predicted"/>
<evidence type="ECO:0000313" key="3">
    <source>
        <dbReference type="Proteomes" id="UP000280104"/>
    </source>
</evidence>
<evidence type="ECO:0000313" key="2">
    <source>
        <dbReference type="EMBL" id="SPT17089.1"/>
    </source>
</evidence>
<reference evidence="2 3" key="1">
    <citation type="submission" date="2018-05" db="EMBL/GenBank/DDBJ databases">
        <authorList>
            <person name="Thind KAUR A."/>
        </authorList>
    </citation>
    <scope>NUCLEOTIDE SEQUENCE [LARGE SCALE GENOMIC DNA]</scope>
</reference>
<feature type="domain" description="Reverse transcriptase" evidence="1">
    <location>
        <begin position="1"/>
        <end position="93"/>
    </location>
</feature>
<dbReference type="AlphaFoldDB" id="A0A7H4LEQ1"/>